<evidence type="ECO:0000256" key="2">
    <source>
        <dbReference type="ARBA" id="ARBA00004245"/>
    </source>
</evidence>
<dbReference type="eggNOG" id="ENOG5032E3A">
    <property type="taxonomic scope" value="Bacteria"/>
</dbReference>
<evidence type="ECO:0000256" key="3">
    <source>
        <dbReference type="ARBA" id="ARBA00022490"/>
    </source>
</evidence>
<keyword evidence="5" id="KW-0966">Cell projection</keyword>
<evidence type="ECO:0000256" key="4">
    <source>
        <dbReference type="ARBA" id="ARBA00023212"/>
    </source>
</evidence>
<proteinExistence type="predicted"/>
<keyword evidence="4" id="KW-0206">Cytoskeleton</keyword>
<dbReference type="OrthoDB" id="2564399at2"/>
<dbReference type="Proteomes" id="UP000006316">
    <property type="component" value="Unassembled WGS sequence"/>
</dbReference>
<evidence type="ECO:0000313" key="8">
    <source>
        <dbReference type="Proteomes" id="UP000006316"/>
    </source>
</evidence>
<reference evidence="7 8" key="1">
    <citation type="journal article" date="2012" name="Front. Microbiol.">
        <title>Redundancy and modularity in membrane-associated dissimilatory nitrate reduction in Bacillus.</title>
        <authorList>
            <person name="Heylen K."/>
            <person name="Keltjens J."/>
        </authorList>
    </citation>
    <scope>NUCLEOTIDE SEQUENCE [LARGE SCALE GENOMIC DNA]</scope>
    <source>
        <strain evidence="8">LMG 21833T</strain>
    </source>
</reference>
<evidence type="ECO:0000313" key="7">
    <source>
        <dbReference type="EMBL" id="EKN67069.1"/>
    </source>
</evidence>
<feature type="domain" description="DM10" evidence="6">
    <location>
        <begin position="1"/>
        <end position="31"/>
    </location>
</feature>
<dbReference type="PATRIC" id="fig|1117379.3.peg.2716"/>
<dbReference type="PROSITE" id="PS51336">
    <property type="entry name" value="DM10"/>
    <property type="match status" value="1"/>
</dbReference>
<protein>
    <recommendedName>
        <fullName evidence="6">DM10 domain-containing protein</fullName>
    </recommendedName>
</protein>
<keyword evidence="3" id="KW-0963">Cytoplasm</keyword>
<name>K6DFJ6_9BACI</name>
<dbReference type="RefSeq" id="WP_007085630.1">
    <property type="nucleotide sequence ID" value="NZ_AJLS01000088.1"/>
</dbReference>
<accession>K6DFJ6</accession>
<keyword evidence="8" id="KW-1185">Reference proteome</keyword>
<dbReference type="InterPro" id="IPR006602">
    <property type="entry name" value="DM10_dom"/>
</dbReference>
<dbReference type="EMBL" id="AJLS01000088">
    <property type="protein sequence ID" value="EKN67069.1"/>
    <property type="molecule type" value="Genomic_DNA"/>
</dbReference>
<evidence type="ECO:0000256" key="5">
    <source>
        <dbReference type="ARBA" id="ARBA00023273"/>
    </source>
</evidence>
<gene>
    <name evidence="7" type="ORF">BABA_13130</name>
</gene>
<dbReference type="GO" id="GO:0005856">
    <property type="term" value="C:cytoskeleton"/>
    <property type="evidence" value="ECO:0007669"/>
    <property type="project" value="UniProtKB-SubCell"/>
</dbReference>
<comment type="subcellular location">
    <subcellularLocation>
        <location evidence="1">Cell projection</location>
        <location evidence="1">Cilium</location>
    </subcellularLocation>
    <subcellularLocation>
        <location evidence="2">Cytoplasm</location>
        <location evidence="2">Cytoskeleton</location>
    </subcellularLocation>
</comment>
<evidence type="ECO:0000259" key="6">
    <source>
        <dbReference type="PROSITE" id="PS51336"/>
    </source>
</evidence>
<sequence length="308" mass="35830">MSIGREVLYVGRIIHINDNGEITKEYSDKSNRIISDKQIDYLKLNTKSKGEFESFNEEAGKFIWSYPAKIQELIKSSEFTKSDLTMIFYLATYVNGHGFLVYDNQIKLDKNDLQKVLGIGRNLFSMVYNKLKNHKILIPSGYAFKWNESYNFYGKTTGVAKPTMLVRTYVNQIRELYEATTETGERKYSAVSLYPIFALVPYLHRTTNIICKNPEVTAIEDIDYLTLSEVAELLDLKDSKKMSASLTSIHLAEQSVFRKVEVRNEKYLQMNPRIFWKDVTAPDERLIAEFDMVDNRLKRKNNQKLFIN</sequence>
<evidence type="ECO:0000256" key="1">
    <source>
        <dbReference type="ARBA" id="ARBA00004138"/>
    </source>
</evidence>
<organism evidence="7 8">
    <name type="scientific">Neobacillus bataviensis LMG 21833</name>
    <dbReference type="NCBI Taxonomy" id="1117379"/>
    <lineage>
        <taxon>Bacteria</taxon>
        <taxon>Bacillati</taxon>
        <taxon>Bacillota</taxon>
        <taxon>Bacilli</taxon>
        <taxon>Bacillales</taxon>
        <taxon>Bacillaceae</taxon>
        <taxon>Neobacillus</taxon>
    </lineage>
</organism>
<comment type="caution">
    <text evidence="7">The sequence shown here is derived from an EMBL/GenBank/DDBJ whole genome shotgun (WGS) entry which is preliminary data.</text>
</comment>
<dbReference type="AlphaFoldDB" id="K6DFJ6"/>